<proteinExistence type="inferred from homology"/>
<dbReference type="SUPFAM" id="SSF51735">
    <property type="entry name" value="NAD(P)-binding Rossmann-fold domains"/>
    <property type="match status" value="1"/>
</dbReference>
<reference evidence="3 4" key="1">
    <citation type="journal article" date="2021" name="Arch. Microbiol.">
        <title>Myceligenerans indicum sp. nov., an actinobacterium isolated from mangrove sediment of Sundarbans, India.</title>
        <authorList>
            <person name="Asha K."/>
            <person name="Bhadury P."/>
        </authorList>
    </citation>
    <scope>NUCLEOTIDE SEQUENCE [LARGE SCALE GENOMIC DNA]</scope>
    <source>
        <strain evidence="3 4">I2</strain>
    </source>
</reference>
<keyword evidence="4" id="KW-1185">Reference proteome</keyword>
<dbReference type="PANTHER" id="PTHR24320:SF148">
    <property type="entry name" value="NAD(P)-BINDING ROSSMANN-FOLD SUPERFAMILY PROTEIN"/>
    <property type="match status" value="1"/>
</dbReference>
<evidence type="ECO:0000256" key="2">
    <source>
        <dbReference type="ARBA" id="ARBA00023002"/>
    </source>
</evidence>
<dbReference type="Gene3D" id="3.40.50.720">
    <property type="entry name" value="NAD(P)-binding Rossmann-like Domain"/>
    <property type="match status" value="1"/>
</dbReference>
<dbReference type="Proteomes" id="UP000675409">
    <property type="component" value="Unassembled WGS sequence"/>
</dbReference>
<protein>
    <submittedName>
        <fullName evidence="3">SDR family NAD(P)-dependent oxidoreductase</fullName>
    </submittedName>
</protein>
<dbReference type="Pfam" id="PF00106">
    <property type="entry name" value="adh_short"/>
    <property type="match status" value="1"/>
</dbReference>
<dbReference type="PRINTS" id="PR00081">
    <property type="entry name" value="GDHRDH"/>
</dbReference>
<comment type="similarity">
    <text evidence="1">Belongs to the short-chain dehydrogenases/reductases (SDR) family.</text>
</comment>
<dbReference type="InterPro" id="IPR002347">
    <property type="entry name" value="SDR_fam"/>
</dbReference>
<accession>A0ABS1LJ28</accession>
<organism evidence="3 4">
    <name type="scientific">Myceligenerans indicum</name>
    <dbReference type="NCBI Taxonomy" id="2593663"/>
    <lineage>
        <taxon>Bacteria</taxon>
        <taxon>Bacillati</taxon>
        <taxon>Actinomycetota</taxon>
        <taxon>Actinomycetes</taxon>
        <taxon>Micrococcales</taxon>
        <taxon>Promicromonosporaceae</taxon>
        <taxon>Myceligenerans</taxon>
    </lineage>
</organism>
<comment type="caution">
    <text evidence="3">The sequence shown here is derived from an EMBL/GenBank/DDBJ whole genome shotgun (WGS) entry which is preliminary data.</text>
</comment>
<dbReference type="EMBL" id="JABBYC010000009">
    <property type="protein sequence ID" value="MBL0886159.1"/>
    <property type="molecule type" value="Genomic_DNA"/>
</dbReference>
<gene>
    <name evidence="3" type="ORF">HGK34_07720</name>
</gene>
<sequence>MSEIIGPFNRDHTADEVSEGVDLTGRRAVVTGAGSGIGAETARTLARRGAEVTIAARRPDVAARVAEDITSDTGNASVHVAELELTDRASVARFAEAWQGPLDLLVNNAGVMRIPELTRNADGREMQFATNYLGHFDLTTRLRPALALASDGARVVTVSSSGHLFSPVVFDDVDYRFRPYDPVGAYGQSKTAEILLAVGITERWADDGIYANALNPGAIATELQRHVGGKLATPLDQQKTVQQGASTSVFVAVSPLLDGVGGRYFNDNAEASTVSERPEDLTALADSVAAYALDPEGADRLWALSERLLGRN</sequence>
<dbReference type="InterPro" id="IPR036291">
    <property type="entry name" value="NAD(P)-bd_dom_sf"/>
</dbReference>
<name>A0ABS1LJ28_9MICO</name>
<evidence type="ECO:0000313" key="3">
    <source>
        <dbReference type="EMBL" id="MBL0886159.1"/>
    </source>
</evidence>
<dbReference type="CDD" id="cd05327">
    <property type="entry name" value="retinol-DH_like_SDR_c_like"/>
    <property type="match status" value="1"/>
</dbReference>
<keyword evidence="2" id="KW-0560">Oxidoreductase</keyword>
<dbReference type="RefSeq" id="WP_201846006.1">
    <property type="nucleotide sequence ID" value="NZ_JABBYC010000009.1"/>
</dbReference>
<evidence type="ECO:0000256" key="1">
    <source>
        <dbReference type="ARBA" id="ARBA00006484"/>
    </source>
</evidence>
<dbReference type="PANTHER" id="PTHR24320">
    <property type="entry name" value="RETINOL DEHYDROGENASE"/>
    <property type="match status" value="1"/>
</dbReference>
<evidence type="ECO:0000313" key="4">
    <source>
        <dbReference type="Proteomes" id="UP000675409"/>
    </source>
</evidence>